<dbReference type="InterPro" id="IPR036291">
    <property type="entry name" value="NAD(P)-bd_dom_sf"/>
</dbReference>
<dbReference type="GO" id="GO:0016491">
    <property type="term" value="F:oxidoreductase activity"/>
    <property type="evidence" value="ECO:0007669"/>
    <property type="project" value="UniProtKB-KW"/>
</dbReference>
<dbReference type="PANTHER" id="PTHR43157">
    <property type="entry name" value="PHOSPHATIDYLINOSITOL-GLYCAN BIOSYNTHESIS CLASS F PROTEIN-RELATED"/>
    <property type="match status" value="1"/>
</dbReference>
<organism evidence="4 5">
    <name type="scientific">Psylliodes chrysocephalus</name>
    <dbReference type="NCBI Taxonomy" id="3402493"/>
    <lineage>
        <taxon>Eukaryota</taxon>
        <taxon>Metazoa</taxon>
        <taxon>Ecdysozoa</taxon>
        <taxon>Arthropoda</taxon>
        <taxon>Hexapoda</taxon>
        <taxon>Insecta</taxon>
        <taxon>Pterygota</taxon>
        <taxon>Neoptera</taxon>
        <taxon>Endopterygota</taxon>
        <taxon>Coleoptera</taxon>
        <taxon>Polyphaga</taxon>
        <taxon>Cucujiformia</taxon>
        <taxon>Chrysomeloidea</taxon>
        <taxon>Chrysomelidae</taxon>
        <taxon>Galerucinae</taxon>
        <taxon>Alticini</taxon>
        <taxon>Psylliodes</taxon>
    </lineage>
</organism>
<reference evidence="4" key="1">
    <citation type="submission" date="2022-01" db="EMBL/GenBank/DDBJ databases">
        <authorList>
            <person name="King R."/>
        </authorList>
    </citation>
    <scope>NUCLEOTIDE SEQUENCE</scope>
</reference>
<evidence type="ECO:0000256" key="2">
    <source>
        <dbReference type="RuleBase" id="RU000363"/>
    </source>
</evidence>
<feature type="transmembrane region" description="Helical" evidence="3">
    <location>
        <begin position="6"/>
        <end position="25"/>
    </location>
</feature>
<dbReference type="SUPFAM" id="SSF51735">
    <property type="entry name" value="NAD(P)-binding Rossmann-fold domains"/>
    <property type="match status" value="1"/>
</dbReference>
<sequence>MNCYCGPMCIFIIVILIFPLCLRLYRKLFLVKFAVKNKVSLVGKTVIVTGANTGIGYQTALECAKRGARLIIACENKPLGTKALETIIKTTGNKNVIFKLLDLASLKSVRSFADDVLKNEERLDILINNAAVLMRGNEMTSDGFQLEMQINYISPVLLTLLLIDMLKKSSPSRIINVASIAAKYAKNFTPETINSYTDHISSYANSKLGNILFTQELGKKLKDSNISVFSLHPGITNTGIAIKNFNPIFRVCAAIFSRVFFMSPEEGAQTTLYTALEQGIERFSGCFFEQCKVAKPYKTATNPALAKQIWDVTLNLLKYDEDKIR</sequence>
<dbReference type="AlphaFoldDB" id="A0A9P0G6D8"/>
<dbReference type="Proteomes" id="UP001153636">
    <property type="component" value="Chromosome 15"/>
</dbReference>
<dbReference type="OrthoDB" id="191139at2759"/>
<evidence type="ECO:0000256" key="3">
    <source>
        <dbReference type="SAM" id="Phobius"/>
    </source>
</evidence>
<keyword evidence="3" id="KW-0812">Transmembrane</keyword>
<evidence type="ECO:0000313" key="4">
    <source>
        <dbReference type="EMBL" id="CAH1103789.1"/>
    </source>
</evidence>
<dbReference type="InterPro" id="IPR002347">
    <property type="entry name" value="SDR_fam"/>
</dbReference>
<protein>
    <submittedName>
        <fullName evidence="4">Uncharacterized protein</fullName>
    </submittedName>
</protein>
<dbReference type="PRINTS" id="PR00080">
    <property type="entry name" value="SDRFAMILY"/>
</dbReference>
<dbReference type="PRINTS" id="PR00081">
    <property type="entry name" value="GDHRDH"/>
</dbReference>
<evidence type="ECO:0000256" key="1">
    <source>
        <dbReference type="ARBA" id="ARBA00023002"/>
    </source>
</evidence>
<dbReference type="Gene3D" id="3.40.50.720">
    <property type="entry name" value="NAD(P)-binding Rossmann-like Domain"/>
    <property type="match status" value="1"/>
</dbReference>
<keyword evidence="1" id="KW-0560">Oxidoreductase</keyword>
<evidence type="ECO:0000313" key="5">
    <source>
        <dbReference type="Proteomes" id="UP001153636"/>
    </source>
</evidence>
<dbReference type="EMBL" id="OV651827">
    <property type="protein sequence ID" value="CAH1103789.1"/>
    <property type="molecule type" value="Genomic_DNA"/>
</dbReference>
<dbReference type="Pfam" id="PF00106">
    <property type="entry name" value="adh_short"/>
    <property type="match status" value="1"/>
</dbReference>
<comment type="similarity">
    <text evidence="2">Belongs to the short-chain dehydrogenases/reductases (SDR) family.</text>
</comment>
<keyword evidence="3" id="KW-1133">Transmembrane helix</keyword>
<keyword evidence="5" id="KW-1185">Reference proteome</keyword>
<accession>A0A9P0G6D8</accession>
<name>A0A9P0G6D8_9CUCU</name>
<keyword evidence="3" id="KW-0472">Membrane</keyword>
<gene>
    <name evidence="4" type="ORF">PSYICH_LOCUS4763</name>
</gene>
<proteinExistence type="inferred from homology"/>
<dbReference type="PANTHER" id="PTHR43157:SF31">
    <property type="entry name" value="PHOSPHATIDYLINOSITOL-GLYCAN BIOSYNTHESIS CLASS F PROTEIN"/>
    <property type="match status" value="1"/>
</dbReference>